<dbReference type="Pfam" id="PF02992">
    <property type="entry name" value="Transposase_21"/>
    <property type="match status" value="1"/>
</dbReference>
<evidence type="ECO:0000313" key="2">
    <source>
        <dbReference type="Proteomes" id="UP001419268"/>
    </source>
</evidence>
<comment type="caution">
    <text evidence="1">The sequence shown here is derived from an EMBL/GenBank/DDBJ whole genome shotgun (WGS) entry which is preliminary data.</text>
</comment>
<keyword evidence="2" id="KW-1185">Reference proteome</keyword>
<reference evidence="1 2" key="1">
    <citation type="submission" date="2024-01" db="EMBL/GenBank/DDBJ databases">
        <title>Genome assemblies of Stephania.</title>
        <authorList>
            <person name="Yang L."/>
        </authorList>
    </citation>
    <scope>NUCLEOTIDE SEQUENCE [LARGE SCALE GENOMIC DNA]</scope>
    <source>
        <strain evidence="1">JXDWG</strain>
        <tissue evidence="1">Leaf</tissue>
    </source>
</reference>
<protein>
    <submittedName>
        <fullName evidence="1">Uncharacterized protein</fullName>
    </submittedName>
</protein>
<evidence type="ECO:0000313" key="1">
    <source>
        <dbReference type="EMBL" id="KAK9125675.1"/>
    </source>
</evidence>
<sequence>MRSRYGRKQCYMSHRRYLPKNHKWSSDESTFDGSKEFKSAPRSLFASDFLALMNDLKGNFLSKAKDKRLKISHEKRGKCISCSVNWYQSQLPVVLRSIFIY</sequence>
<accession>A0AAP0J259</accession>
<name>A0AAP0J259_9MAGN</name>
<gene>
    <name evidence="1" type="ORF">Scep_014521</name>
</gene>
<proteinExistence type="predicted"/>
<dbReference type="AlphaFoldDB" id="A0AAP0J259"/>
<organism evidence="1 2">
    <name type="scientific">Stephania cephalantha</name>
    <dbReference type="NCBI Taxonomy" id="152367"/>
    <lineage>
        <taxon>Eukaryota</taxon>
        <taxon>Viridiplantae</taxon>
        <taxon>Streptophyta</taxon>
        <taxon>Embryophyta</taxon>
        <taxon>Tracheophyta</taxon>
        <taxon>Spermatophyta</taxon>
        <taxon>Magnoliopsida</taxon>
        <taxon>Ranunculales</taxon>
        <taxon>Menispermaceae</taxon>
        <taxon>Menispermoideae</taxon>
        <taxon>Cissampelideae</taxon>
        <taxon>Stephania</taxon>
    </lineage>
</organism>
<dbReference type="Proteomes" id="UP001419268">
    <property type="component" value="Unassembled WGS sequence"/>
</dbReference>
<dbReference type="EMBL" id="JBBNAG010000006">
    <property type="protein sequence ID" value="KAK9125675.1"/>
    <property type="molecule type" value="Genomic_DNA"/>
</dbReference>
<dbReference type="InterPro" id="IPR004242">
    <property type="entry name" value="Transposase_21"/>
</dbReference>